<feature type="compositionally biased region" description="Low complexity" evidence="1">
    <location>
        <begin position="47"/>
        <end position="81"/>
    </location>
</feature>
<evidence type="ECO:0000313" key="2">
    <source>
        <dbReference type="EMBL" id="ROR95644.1"/>
    </source>
</evidence>
<dbReference type="EMBL" id="RKHQ01000001">
    <property type="protein sequence ID" value="ROR95644.1"/>
    <property type="molecule type" value="Genomic_DNA"/>
</dbReference>
<feature type="region of interest" description="Disordered" evidence="1">
    <location>
        <begin position="42"/>
        <end position="81"/>
    </location>
</feature>
<keyword evidence="3" id="KW-1185">Reference proteome</keyword>
<comment type="caution">
    <text evidence="2">The sequence shown here is derived from an EMBL/GenBank/DDBJ whole genome shotgun (WGS) entry which is preliminary data.</text>
</comment>
<gene>
    <name evidence="2" type="ORF">EDD28_0205</name>
</gene>
<name>A0A3N2D867_9MICO</name>
<reference evidence="2 3" key="1">
    <citation type="submission" date="2018-11" db="EMBL/GenBank/DDBJ databases">
        <title>Sequencing the genomes of 1000 actinobacteria strains.</title>
        <authorList>
            <person name="Klenk H.-P."/>
        </authorList>
    </citation>
    <scope>NUCLEOTIDE SEQUENCE [LARGE SCALE GENOMIC DNA]</scope>
    <source>
        <strain evidence="2 3">DSM 13521</strain>
    </source>
</reference>
<dbReference type="OrthoDB" id="3403621at2"/>
<protein>
    <submittedName>
        <fullName evidence="2">Uncharacterized protein</fullName>
    </submittedName>
</protein>
<evidence type="ECO:0000256" key="1">
    <source>
        <dbReference type="SAM" id="MobiDB-lite"/>
    </source>
</evidence>
<sequence>MSLPRRTARPTPQLPRVRRCRATRGVVLATAALATTLAACSGGGSGPADPAASGSAASAEESAATMGPDASAGADAGVVDPTAPSPLEAAWARIEGRAGLTLEDEVAEGRALAIAAQDAMAACMAAEGFEYVPWLPEGPISGGPGIATLPEYAGLDPVERARQIGYGFIMDRRADLEDPVDIGVDPNLEIREALSDEGRRMYGEAAAGCSRGESTPEEVARFQDPVYVELQEDTARVEVAIWQDPRVVALDRAWAGCVADAGFPGLAQPYETINLVSERWEEWRRAHGSAPAAGAAELQELVDWEVSLAVADATCQADLDYVAAHRTVRDEHESAFVADREDDIAYLTELFATE</sequence>
<dbReference type="AlphaFoldDB" id="A0A3N2D867"/>
<organism evidence="2 3">
    <name type="scientific">Salana multivorans</name>
    <dbReference type="NCBI Taxonomy" id="120377"/>
    <lineage>
        <taxon>Bacteria</taxon>
        <taxon>Bacillati</taxon>
        <taxon>Actinomycetota</taxon>
        <taxon>Actinomycetes</taxon>
        <taxon>Micrococcales</taxon>
        <taxon>Beutenbergiaceae</taxon>
        <taxon>Salana</taxon>
    </lineage>
</organism>
<dbReference type="RefSeq" id="WP_148059504.1">
    <property type="nucleotide sequence ID" value="NZ_RKHQ01000001.1"/>
</dbReference>
<proteinExistence type="predicted"/>
<evidence type="ECO:0000313" key="3">
    <source>
        <dbReference type="Proteomes" id="UP000275356"/>
    </source>
</evidence>
<accession>A0A3N2D867</accession>
<dbReference type="Proteomes" id="UP000275356">
    <property type="component" value="Unassembled WGS sequence"/>
</dbReference>